<gene>
    <name evidence="1" type="ORF">MRB53_028780</name>
</gene>
<comment type="caution">
    <text evidence="1">The sequence shown here is derived from an EMBL/GenBank/DDBJ whole genome shotgun (WGS) entry which is preliminary data.</text>
</comment>
<protein>
    <submittedName>
        <fullName evidence="1">Uncharacterized protein</fullName>
    </submittedName>
</protein>
<sequence length="83" mass="8935">MDWLGSMMAGSDAGGLPTATVMAECSESGGNDTMVRLQILKTDYRNHHHPPLGNLLKHATTLRQTAKACNQTDCQCNLSSDES</sequence>
<reference evidence="1 2" key="1">
    <citation type="journal article" date="2022" name="Hortic Res">
        <title>A haplotype resolved chromosomal level avocado genome allows analysis of novel avocado genes.</title>
        <authorList>
            <person name="Nath O."/>
            <person name="Fletcher S.J."/>
            <person name="Hayward A."/>
            <person name="Shaw L.M."/>
            <person name="Masouleh A.K."/>
            <person name="Furtado A."/>
            <person name="Henry R.J."/>
            <person name="Mitter N."/>
        </authorList>
    </citation>
    <scope>NUCLEOTIDE SEQUENCE [LARGE SCALE GENOMIC DNA]</scope>
    <source>
        <strain evidence="2">cv. Hass</strain>
    </source>
</reference>
<organism evidence="1 2">
    <name type="scientific">Persea americana</name>
    <name type="common">Avocado</name>
    <dbReference type="NCBI Taxonomy" id="3435"/>
    <lineage>
        <taxon>Eukaryota</taxon>
        <taxon>Viridiplantae</taxon>
        <taxon>Streptophyta</taxon>
        <taxon>Embryophyta</taxon>
        <taxon>Tracheophyta</taxon>
        <taxon>Spermatophyta</taxon>
        <taxon>Magnoliopsida</taxon>
        <taxon>Magnoliidae</taxon>
        <taxon>Laurales</taxon>
        <taxon>Lauraceae</taxon>
        <taxon>Persea</taxon>
    </lineage>
</organism>
<keyword evidence="2" id="KW-1185">Reference proteome</keyword>
<dbReference type="Proteomes" id="UP001234297">
    <property type="component" value="Chromosome 9"/>
</dbReference>
<proteinExistence type="predicted"/>
<name>A0ACC2KGN9_PERAE</name>
<evidence type="ECO:0000313" key="1">
    <source>
        <dbReference type="EMBL" id="KAJ8620251.1"/>
    </source>
</evidence>
<accession>A0ACC2KGN9</accession>
<evidence type="ECO:0000313" key="2">
    <source>
        <dbReference type="Proteomes" id="UP001234297"/>
    </source>
</evidence>
<dbReference type="EMBL" id="CM056817">
    <property type="protein sequence ID" value="KAJ8620251.1"/>
    <property type="molecule type" value="Genomic_DNA"/>
</dbReference>